<dbReference type="Proteomes" id="UP001592528">
    <property type="component" value="Unassembled WGS sequence"/>
</dbReference>
<dbReference type="PANTHER" id="PTHR33392:SF6">
    <property type="entry name" value="POLYISOPRENYL-TEICHOIC ACID--PEPTIDOGLYCAN TEICHOIC ACID TRANSFERASE TAGU"/>
    <property type="match status" value="1"/>
</dbReference>
<organism evidence="4 5">
    <name type="scientific">Streptacidiphilus cavernicola</name>
    <dbReference type="NCBI Taxonomy" id="3342716"/>
    <lineage>
        <taxon>Bacteria</taxon>
        <taxon>Bacillati</taxon>
        <taxon>Actinomycetota</taxon>
        <taxon>Actinomycetes</taxon>
        <taxon>Kitasatosporales</taxon>
        <taxon>Streptomycetaceae</taxon>
        <taxon>Streptacidiphilus</taxon>
    </lineage>
</organism>
<dbReference type="Gene3D" id="3.40.630.190">
    <property type="entry name" value="LCP protein"/>
    <property type="match status" value="1"/>
</dbReference>
<evidence type="ECO:0000256" key="2">
    <source>
        <dbReference type="SAM" id="MobiDB-lite"/>
    </source>
</evidence>
<evidence type="ECO:0000313" key="4">
    <source>
        <dbReference type="EMBL" id="MFC1403419.1"/>
    </source>
</evidence>
<dbReference type="Pfam" id="PF03816">
    <property type="entry name" value="LytR_cpsA_psr"/>
    <property type="match status" value="1"/>
</dbReference>
<evidence type="ECO:0000256" key="1">
    <source>
        <dbReference type="ARBA" id="ARBA00006068"/>
    </source>
</evidence>
<dbReference type="InterPro" id="IPR004474">
    <property type="entry name" value="LytR_CpsA_psr"/>
</dbReference>
<protein>
    <submittedName>
        <fullName evidence="4">LCP family protein</fullName>
    </submittedName>
</protein>
<dbReference type="PANTHER" id="PTHR33392">
    <property type="entry name" value="POLYISOPRENYL-TEICHOIC ACID--PEPTIDOGLYCAN TEICHOIC ACID TRANSFERASE TAGU"/>
    <property type="match status" value="1"/>
</dbReference>
<proteinExistence type="inferred from homology"/>
<evidence type="ECO:0000259" key="3">
    <source>
        <dbReference type="Pfam" id="PF03816"/>
    </source>
</evidence>
<name>A0ABV6UPM6_9ACTN</name>
<feature type="domain" description="Cell envelope-related transcriptional attenuator" evidence="3">
    <location>
        <begin position="91"/>
        <end position="246"/>
    </location>
</feature>
<keyword evidence="5" id="KW-1185">Reference proteome</keyword>
<dbReference type="InterPro" id="IPR050922">
    <property type="entry name" value="LytR/CpsA/Psr_CW_biosynth"/>
</dbReference>
<evidence type="ECO:0000313" key="5">
    <source>
        <dbReference type="Proteomes" id="UP001592528"/>
    </source>
</evidence>
<gene>
    <name evidence="4" type="ORF">ACEZDJ_19200</name>
</gene>
<dbReference type="RefSeq" id="WP_232242179.1">
    <property type="nucleotide sequence ID" value="NZ_JBHEZZ010000010.1"/>
</dbReference>
<comment type="similarity">
    <text evidence="1">Belongs to the LytR/CpsA/Psr (LCP) family.</text>
</comment>
<sequence>MIAGFSAVLLAVGSATAYEYWRLDHNIKTVDISSALDDGASETPSASASASPTMPGTTAATGSMNILVLGSDTRSGSNSSVVHDHAASGARSDTAMVVHVNASHTKATIVSIPRDTLVYRPSCTTASGATTYPVSGVMFNTAYAVGGPVCAIKTVQHLTGLKINHYIEVDFSGLAKLVDALGGVTVTVSQDIDDSYSHLKLSKGTHVLDGTQAVAFARTRHGIGDGSDLGRIKLQQQLVKQLLKKIRGLDAFSDPTELYSLVETATKSLTVDTKLGSVSKLVNFAVGLDKIKTGDVTTVTMPVAAAPSDPNRLVASSAAAGLWASLDS</sequence>
<accession>A0ABV6UPM6</accession>
<dbReference type="NCBIfam" id="TIGR00350">
    <property type="entry name" value="lytR_cpsA_psr"/>
    <property type="match status" value="1"/>
</dbReference>
<feature type="region of interest" description="Disordered" evidence="2">
    <location>
        <begin position="38"/>
        <end position="57"/>
    </location>
</feature>
<comment type="caution">
    <text evidence="4">The sequence shown here is derived from an EMBL/GenBank/DDBJ whole genome shotgun (WGS) entry which is preliminary data.</text>
</comment>
<dbReference type="EMBL" id="JBHEZZ010000010">
    <property type="protein sequence ID" value="MFC1403419.1"/>
    <property type="molecule type" value="Genomic_DNA"/>
</dbReference>
<feature type="compositionally biased region" description="Low complexity" evidence="2">
    <location>
        <begin position="41"/>
        <end position="57"/>
    </location>
</feature>
<reference evidence="4 5" key="1">
    <citation type="submission" date="2024-09" db="EMBL/GenBank/DDBJ databases">
        <authorList>
            <person name="Lee S.D."/>
        </authorList>
    </citation>
    <scope>NUCLEOTIDE SEQUENCE [LARGE SCALE GENOMIC DNA]</scope>
    <source>
        <strain evidence="4 5">N1-5</strain>
    </source>
</reference>